<keyword evidence="4" id="KW-1185">Reference proteome</keyword>
<dbReference type="InterPro" id="IPR050361">
    <property type="entry name" value="MPP/UQCRC_Complex"/>
</dbReference>
<dbReference type="Proteomes" id="UP001363035">
    <property type="component" value="Unassembled WGS sequence"/>
</dbReference>
<dbReference type="SUPFAM" id="SSF63411">
    <property type="entry name" value="LuxS/MPP-like metallohydrolase"/>
    <property type="match status" value="2"/>
</dbReference>
<dbReference type="InterPro" id="IPR011249">
    <property type="entry name" value="Metalloenz_LuxS/M16"/>
</dbReference>
<reference evidence="3 4" key="1">
    <citation type="submission" date="2024-01" db="EMBL/GenBank/DDBJ databases">
        <title>Sphingobacterium tenebrionis sp. nov., a novel endophyte isolated from tenebrio molitor intestines.</title>
        <authorList>
            <person name="Zhang C."/>
        </authorList>
    </citation>
    <scope>NUCLEOTIDE SEQUENCE [LARGE SCALE GENOMIC DNA]</scope>
    <source>
        <strain evidence="3 4">PU5-4</strain>
    </source>
</reference>
<dbReference type="RefSeq" id="WP_099365672.1">
    <property type="nucleotide sequence ID" value="NZ_JAYLLN010000036.1"/>
</dbReference>
<dbReference type="PANTHER" id="PTHR11851">
    <property type="entry name" value="METALLOPROTEASE"/>
    <property type="match status" value="1"/>
</dbReference>
<dbReference type="Gene3D" id="3.30.830.10">
    <property type="entry name" value="Metalloenzyme, LuxS/M16 peptidase-like"/>
    <property type="match status" value="2"/>
</dbReference>
<sequence>MLNRFDPPALKSIDEIQIEKPESLVFKNGLQVFVFHAPEQELLKAEFVFKNLFEKPENPTRNSALSSMLKEGTIKLSSAEIASQIDFYGAYLVPEFSYDHNALTLYTLNKHVHSVLPVVHQVLTAAQIPQKELDTYIRNNKQSLQISLEKSDFVARRAFYNQLFGNTRYGRSVTEGILDGLTRSDLTQLYKKQIQPQNGVLFLSGNISEETLDLFRNYFENQWDGTESLEYTPFQGEGSQLLDLQVIQKPDAMQSSIQLGKVSIQRTHPDYPALQFVNTMFGGYFGSRLMGNIREDKGYTYSIGSMLANLNHAGFLSISTDVGTEYTKATLAEIQKEIEKLQQEKASEKEMELVRNYMLGSMLGSLESIFSHVDKFKSVFFSGLDLNYYHNYTEIIKEITPDQVQVLAQQYLGFDDMLKVVVGEVK</sequence>
<proteinExistence type="predicted"/>
<dbReference type="InterPro" id="IPR007863">
    <property type="entry name" value="Peptidase_M16_C"/>
</dbReference>
<feature type="domain" description="Peptidase M16 C-terminal" evidence="2">
    <location>
        <begin position="181"/>
        <end position="356"/>
    </location>
</feature>
<evidence type="ECO:0000313" key="3">
    <source>
        <dbReference type="EMBL" id="MEI5985871.1"/>
    </source>
</evidence>
<evidence type="ECO:0000256" key="1">
    <source>
        <dbReference type="SAM" id="Coils"/>
    </source>
</evidence>
<protein>
    <submittedName>
        <fullName evidence="3">Pitrilysin family protein</fullName>
    </submittedName>
</protein>
<gene>
    <name evidence="3" type="ORF">VJ786_13280</name>
</gene>
<dbReference type="Pfam" id="PF05193">
    <property type="entry name" value="Peptidase_M16_C"/>
    <property type="match status" value="1"/>
</dbReference>
<dbReference type="EMBL" id="JAYLLN010000036">
    <property type="protein sequence ID" value="MEI5985871.1"/>
    <property type="molecule type" value="Genomic_DNA"/>
</dbReference>
<organism evidence="3 4">
    <name type="scientific">Sphingobacterium tenebrionis</name>
    <dbReference type="NCBI Taxonomy" id="3111775"/>
    <lineage>
        <taxon>Bacteria</taxon>
        <taxon>Pseudomonadati</taxon>
        <taxon>Bacteroidota</taxon>
        <taxon>Sphingobacteriia</taxon>
        <taxon>Sphingobacteriales</taxon>
        <taxon>Sphingobacteriaceae</taxon>
        <taxon>Sphingobacterium</taxon>
    </lineage>
</organism>
<accession>A0ABU8I8W6</accession>
<feature type="coiled-coil region" evidence="1">
    <location>
        <begin position="324"/>
        <end position="351"/>
    </location>
</feature>
<name>A0ABU8I8W6_9SPHI</name>
<evidence type="ECO:0000313" key="4">
    <source>
        <dbReference type="Proteomes" id="UP001363035"/>
    </source>
</evidence>
<comment type="caution">
    <text evidence="3">The sequence shown here is derived from an EMBL/GenBank/DDBJ whole genome shotgun (WGS) entry which is preliminary data.</text>
</comment>
<dbReference type="PANTHER" id="PTHR11851:SF224">
    <property type="entry name" value="PROCESSING PROTEASE"/>
    <property type="match status" value="1"/>
</dbReference>
<keyword evidence="1" id="KW-0175">Coiled coil</keyword>
<evidence type="ECO:0000259" key="2">
    <source>
        <dbReference type="Pfam" id="PF05193"/>
    </source>
</evidence>